<protein>
    <recommendedName>
        <fullName evidence="4">Tetratricopeptide repeat protein</fullName>
    </recommendedName>
</protein>
<gene>
    <name evidence="2" type="ORF">BCY91_08310</name>
</gene>
<dbReference type="EMBL" id="MBTA01000026">
    <property type="protein sequence ID" value="RKD14464.1"/>
    <property type="molecule type" value="Genomic_DNA"/>
</dbReference>
<keyword evidence="3" id="KW-1185">Reference proteome</keyword>
<evidence type="ECO:0000313" key="2">
    <source>
        <dbReference type="EMBL" id="RKD14464.1"/>
    </source>
</evidence>
<keyword evidence="1" id="KW-1133">Transmembrane helix</keyword>
<comment type="caution">
    <text evidence="2">The sequence shown here is derived from an EMBL/GenBank/DDBJ whole genome shotgun (WGS) entry which is preliminary data.</text>
</comment>
<evidence type="ECO:0000256" key="1">
    <source>
        <dbReference type="SAM" id="Phobius"/>
    </source>
</evidence>
<sequence length="245" mass="28273">MDKFSEKDIVNYVDGEMDSAERNTFEAQLLHNQELQKEVALYRNIKATLQSHVADNRADAQFKNHLASLNKQYFNKQERASAKMRSLPWNKLWYVAAILVVGLLVWAPWNKNLYQQYSNTQMVSFAERGANDRSELQKATDAFNSGDFKKAKEILMPLLNNDQQNDVLRYYLGISQVETNEVKIGRINLSKVALGYSLLKYDATFYVALSYLKEKNESACKEWLHKIPSSASNYNKAQELLKKLN</sequence>
<name>A0A419S467_9SPHI</name>
<organism evidence="2 3">
    <name type="scientific">Pelobium manganitolerans</name>
    <dbReference type="NCBI Taxonomy" id="1842495"/>
    <lineage>
        <taxon>Bacteria</taxon>
        <taxon>Pseudomonadati</taxon>
        <taxon>Bacteroidota</taxon>
        <taxon>Sphingobacteriia</taxon>
        <taxon>Sphingobacteriales</taxon>
        <taxon>Sphingobacteriaceae</taxon>
        <taxon>Pelobium</taxon>
    </lineage>
</organism>
<keyword evidence="1" id="KW-0812">Transmembrane</keyword>
<dbReference type="Proteomes" id="UP000283433">
    <property type="component" value="Unassembled WGS sequence"/>
</dbReference>
<dbReference type="InterPro" id="IPR011990">
    <property type="entry name" value="TPR-like_helical_dom_sf"/>
</dbReference>
<proteinExistence type="predicted"/>
<accession>A0A419S467</accession>
<feature type="transmembrane region" description="Helical" evidence="1">
    <location>
        <begin position="92"/>
        <end position="109"/>
    </location>
</feature>
<dbReference type="RefSeq" id="WP_120182469.1">
    <property type="nucleotide sequence ID" value="NZ_MBTA01000026.1"/>
</dbReference>
<evidence type="ECO:0008006" key="4">
    <source>
        <dbReference type="Google" id="ProtNLM"/>
    </source>
</evidence>
<reference evidence="2 3" key="1">
    <citation type="submission" date="2016-07" db="EMBL/GenBank/DDBJ databases">
        <title>Genome of Pelobium manganitolerans.</title>
        <authorList>
            <person name="Wu S."/>
            <person name="Wang G."/>
        </authorList>
    </citation>
    <scope>NUCLEOTIDE SEQUENCE [LARGE SCALE GENOMIC DNA]</scope>
    <source>
        <strain evidence="2 3">YS-25</strain>
    </source>
</reference>
<keyword evidence="1" id="KW-0472">Membrane</keyword>
<dbReference type="OrthoDB" id="1091348at2"/>
<dbReference type="AlphaFoldDB" id="A0A419S467"/>
<evidence type="ECO:0000313" key="3">
    <source>
        <dbReference type="Proteomes" id="UP000283433"/>
    </source>
</evidence>
<dbReference type="SUPFAM" id="SSF48452">
    <property type="entry name" value="TPR-like"/>
    <property type="match status" value="1"/>
</dbReference>